<evidence type="ECO:0000313" key="9">
    <source>
        <dbReference type="EMBL" id="KAF6025413.1"/>
    </source>
</evidence>
<proteinExistence type="predicted"/>
<dbReference type="GO" id="GO:0016787">
    <property type="term" value="F:hydrolase activity"/>
    <property type="evidence" value="ECO:0007669"/>
    <property type="project" value="UniProtKB-KW"/>
</dbReference>
<evidence type="ECO:0000259" key="8">
    <source>
        <dbReference type="PROSITE" id="PS51194"/>
    </source>
</evidence>
<dbReference type="Gene3D" id="3.40.50.300">
    <property type="entry name" value="P-loop containing nucleotide triphosphate hydrolases"/>
    <property type="match status" value="1"/>
</dbReference>
<feature type="compositionally biased region" description="Low complexity" evidence="6">
    <location>
        <begin position="400"/>
        <end position="438"/>
    </location>
</feature>
<dbReference type="OrthoDB" id="423559at2759"/>
<feature type="domain" description="Helicase C-terminal" evidence="8">
    <location>
        <begin position="1354"/>
        <end position="1515"/>
    </location>
</feature>
<dbReference type="Pfam" id="PF00176">
    <property type="entry name" value="SNF2-rel_dom"/>
    <property type="match status" value="1"/>
</dbReference>
<dbReference type="InterPro" id="IPR001841">
    <property type="entry name" value="Znf_RING"/>
</dbReference>
<dbReference type="InterPro" id="IPR017907">
    <property type="entry name" value="Znf_RING_CS"/>
</dbReference>
<evidence type="ECO:0000256" key="1">
    <source>
        <dbReference type="ARBA" id="ARBA00022723"/>
    </source>
</evidence>
<dbReference type="SUPFAM" id="SSF57850">
    <property type="entry name" value="RING/U-box"/>
    <property type="match status" value="1"/>
</dbReference>
<feature type="region of interest" description="Disordered" evidence="6">
    <location>
        <begin position="353"/>
        <end position="452"/>
    </location>
</feature>
<dbReference type="InterPro" id="IPR000330">
    <property type="entry name" value="SNF2_N"/>
</dbReference>
<dbReference type="SMART" id="SM00487">
    <property type="entry name" value="DEXDc"/>
    <property type="match status" value="1"/>
</dbReference>
<keyword evidence="4" id="KW-0862">Zinc</keyword>
<dbReference type="PROSITE" id="PS51194">
    <property type="entry name" value="HELICASE_CTER"/>
    <property type="match status" value="1"/>
</dbReference>
<dbReference type="GO" id="GO:0005634">
    <property type="term" value="C:nucleus"/>
    <property type="evidence" value="ECO:0007669"/>
    <property type="project" value="TreeGrafter"/>
</dbReference>
<dbReference type="Gene3D" id="3.30.40.10">
    <property type="entry name" value="Zinc/RING finger domain, C3HC4 (zinc finger)"/>
    <property type="match status" value="1"/>
</dbReference>
<dbReference type="InterPro" id="IPR048695">
    <property type="entry name" value="SHPRH_helical_2nd"/>
</dbReference>
<dbReference type="InterPro" id="IPR001965">
    <property type="entry name" value="Znf_PHD"/>
</dbReference>
<sequence length="1519" mass="168694">MPIGYCTVVLTLLSAIISSSRINIIFIVCMFLEVVQPFCPELPSDHHDLDILYSAIKEKSYLSSTPTLQLEDQLQEAEEGGESMTRKRNLLAKLRRYQVDAVKWMLCKERGLHDEAYTKDVEKLFPQFHSNLHGNLDSGILTERPPRLQLSPGGILADEMGLGKTVEVLACMVCNPRRDLSPTPLLHVGEHCVVDAAAKSFFNRLSKREDGSLKAAGFHETVNIVNVSNEAKEGVILRRPTLRTCNAHPIEISNIYETNLDTSAVPLTDSTSVAVPSTDSPSVALPSTDSTPVAVPSTDSTSVALPSTDSTAVAVPSTDSTSVAVPSTDSTAVAVPLTYSTSVAVPSTDSAAVAVPSTDSTSVAVPTADSTSLAVPSTDSTSVAVPSTDSTSVAVPSTDSTSVAVPSIDSSSVAVSSTDSTSVAVPSTDSTSVAVPSTNSTSVALPSTDSTSVAVPTADSTSLAVPSISEAQHPAGDSEMIVSVSSISAKFECTCGQYMVDEVKVQCSVCAMRQHAFCVRYDVTDPGRGAYKCPHCHAASKPIKSGATLIVTPSSISHQWREEIHKHIGSSGLKVLEYEGVSPTSGYVQPMTLAAQDIVITTYNVLRAELKTTNVPHSNSDSGRRLRKPKKFLALPSPLTAVQWWRICLDEAQMVESVASATSEMALKLSAVNRWCVTGTPINTSAYDLYGLFLFLSVHPFSVKSLWEGFFYWPYCFGLPNNLHTVLRHVMWRTCKNDVRDQLGLPDQHTIMHEVMFSAIEEFYYRQMYSSCKTDFQQIYSKYPDKSVRLDSLSPMEVNKLLLPFINMRKSCCYPELCYEQAGQVRTVRWERRANASRSGAKAKKKVVTKSNLTMQQLMQRTIKKVKVSCEDAHRSIVAGLNGQASGHLMREEYSEAVLKYLEVLNPSTVYEDVRTDTLQLIHATHNLRHVLLLRRTPEHQHIDTEKLERDEQELRDKFLEKSLSAVNTVTSNYQTLLDTVCEDELMTETFDDSNCYWHNLFLLADCQTEDLLSEALVICNRSQVTVDFYSLQGLSYYLTSKWSQLVSAYKAATEAVEALLKVGFKDSLVKEVVTCCIRPDFSLNDSECHYCWCERMLKILEYQLFDFSQRTYIDEDGEEQRKGTWAPSVTECLLKAVISHYRRWRSREPLCDDTTCEVSLEIGAKHLKLIDNMKKHFKTTRNLWMALKNRVAAFDELAMATIRFRLRESWEDNSDTPSYVLSPDMLDAFQFKQKLDEQAGRDELSKQLRQLNYLKHVDSQPIDPITGNTQLCPICQQHLGHSWAVLVCCHSFCMTCVAALASHSLFVDKRRFRCAVCRELTRLTDISHVSSGHSIFKDSDIEVEGDYSSKVKEVIRCLKAITREDPEAKVLLFSSWITLLEIVRNGLVRNSIPFSCLYGNKGVRNYKQKVLNRFTRSLGMEVLLLPLSSGANGLNLTEATHVILLEPLLNPGKEAQAIGRIHRIGQTKQTYVHKFIVKHTIEEKVHSIMSKISQSTLSASASLDELPLTLADLNDMFE</sequence>
<dbReference type="PROSITE" id="PS00518">
    <property type="entry name" value="ZF_RING_1"/>
    <property type="match status" value="1"/>
</dbReference>
<keyword evidence="2 5" id="KW-0863">Zinc-finger</keyword>
<organism evidence="9 10">
    <name type="scientific">Bugula neritina</name>
    <name type="common">Brown bryozoan</name>
    <name type="synonym">Sertularia neritina</name>
    <dbReference type="NCBI Taxonomy" id="10212"/>
    <lineage>
        <taxon>Eukaryota</taxon>
        <taxon>Metazoa</taxon>
        <taxon>Spiralia</taxon>
        <taxon>Lophotrochozoa</taxon>
        <taxon>Bryozoa</taxon>
        <taxon>Gymnolaemata</taxon>
        <taxon>Cheilostomatida</taxon>
        <taxon>Flustrina</taxon>
        <taxon>Buguloidea</taxon>
        <taxon>Bugulidae</taxon>
        <taxon>Bugula</taxon>
    </lineage>
</organism>
<dbReference type="InterPro" id="IPR001650">
    <property type="entry name" value="Helicase_C-like"/>
</dbReference>
<dbReference type="SUPFAM" id="SSF57903">
    <property type="entry name" value="FYVE/PHD zinc finger"/>
    <property type="match status" value="1"/>
</dbReference>
<dbReference type="PROSITE" id="PS50089">
    <property type="entry name" value="ZF_RING_2"/>
    <property type="match status" value="1"/>
</dbReference>
<keyword evidence="10" id="KW-1185">Reference proteome</keyword>
<dbReference type="Proteomes" id="UP000593567">
    <property type="component" value="Unassembled WGS sequence"/>
</dbReference>
<accession>A0A7J7JHW9</accession>
<dbReference type="GO" id="GO:0005524">
    <property type="term" value="F:ATP binding"/>
    <property type="evidence" value="ECO:0007669"/>
    <property type="project" value="InterPro"/>
</dbReference>
<evidence type="ECO:0000256" key="2">
    <source>
        <dbReference type="ARBA" id="ARBA00022771"/>
    </source>
</evidence>
<feature type="compositionally biased region" description="Polar residues" evidence="6">
    <location>
        <begin position="357"/>
        <end position="399"/>
    </location>
</feature>
<dbReference type="InterPro" id="IPR013083">
    <property type="entry name" value="Znf_RING/FYVE/PHD"/>
</dbReference>
<dbReference type="GO" id="GO:0006974">
    <property type="term" value="P:DNA damage response"/>
    <property type="evidence" value="ECO:0007669"/>
    <property type="project" value="TreeGrafter"/>
</dbReference>
<dbReference type="InterPro" id="IPR038718">
    <property type="entry name" value="SNF2-like_sf"/>
</dbReference>
<dbReference type="GO" id="GO:0000209">
    <property type="term" value="P:protein polyubiquitination"/>
    <property type="evidence" value="ECO:0007669"/>
    <property type="project" value="TreeGrafter"/>
</dbReference>
<dbReference type="GO" id="GO:0061630">
    <property type="term" value="F:ubiquitin protein ligase activity"/>
    <property type="evidence" value="ECO:0007669"/>
    <property type="project" value="TreeGrafter"/>
</dbReference>
<gene>
    <name evidence="9" type="ORF">EB796_016304</name>
</gene>
<dbReference type="InterPro" id="IPR049730">
    <property type="entry name" value="SNF2/RAD54-like_C"/>
</dbReference>
<evidence type="ECO:0000259" key="7">
    <source>
        <dbReference type="PROSITE" id="PS50089"/>
    </source>
</evidence>
<dbReference type="SMART" id="SM00490">
    <property type="entry name" value="HELICc"/>
    <property type="match status" value="1"/>
</dbReference>
<evidence type="ECO:0000256" key="6">
    <source>
        <dbReference type="SAM" id="MobiDB-lite"/>
    </source>
</evidence>
<evidence type="ECO:0000256" key="3">
    <source>
        <dbReference type="ARBA" id="ARBA00022801"/>
    </source>
</evidence>
<dbReference type="PANTHER" id="PTHR45865">
    <property type="entry name" value="E3 UBIQUITIN-PROTEIN LIGASE SHPRH FAMILY MEMBER"/>
    <property type="match status" value="1"/>
</dbReference>
<reference evidence="9" key="1">
    <citation type="submission" date="2020-06" db="EMBL/GenBank/DDBJ databases">
        <title>Draft genome of Bugula neritina, a colonial animal packing powerful symbionts and potential medicines.</title>
        <authorList>
            <person name="Rayko M."/>
        </authorList>
    </citation>
    <scope>NUCLEOTIDE SEQUENCE [LARGE SCALE GENOMIC DNA]</scope>
    <source>
        <strain evidence="9">Kwan_BN1</strain>
    </source>
</reference>
<comment type="caution">
    <text evidence="9">The sequence shown here is derived from an EMBL/GenBank/DDBJ whole genome shotgun (WGS) entry which is preliminary data.</text>
</comment>
<dbReference type="InterPro" id="IPR048686">
    <property type="entry name" value="SHPRH_helical_1st"/>
</dbReference>
<dbReference type="InterPro" id="IPR052583">
    <property type="entry name" value="ATP-helicase/E3_Ub-Ligase"/>
</dbReference>
<dbReference type="Gene3D" id="3.40.50.10810">
    <property type="entry name" value="Tandem AAA-ATPase domain"/>
    <property type="match status" value="2"/>
</dbReference>
<dbReference type="CDD" id="cd18070">
    <property type="entry name" value="DEXQc_SHPRH"/>
    <property type="match status" value="1"/>
</dbReference>
<dbReference type="SUPFAM" id="SSF52540">
    <property type="entry name" value="P-loop containing nucleoside triphosphate hydrolases"/>
    <property type="match status" value="3"/>
</dbReference>
<name>A0A7J7JHW9_BUGNE</name>
<dbReference type="InterPro" id="IPR014001">
    <property type="entry name" value="Helicase_ATP-bd"/>
</dbReference>
<keyword evidence="1" id="KW-0479">Metal-binding</keyword>
<dbReference type="Pfam" id="PF21325">
    <property type="entry name" value="SHPRH_helical-1st"/>
    <property type="match status" value="1"/>
</dbReference>
<dbReference type="InterPro" id="IPR011011">
    <property type="entry name" value="Znf_FYVE_PHD"/>
</dbReference>
<evidence type="ECO:0000313" key="10">
    <source>
        <dbReference type="Proteomes" id="UP000593567"/>
    </source>
</evidence>
<keyword evidence="3" id="KW-0378">Hydrolase</keyword>
<protein>
    <submittedName>
        <fullName evidence="9">SHPRH</fullName>
    </submittedName>
</protein>
<dbReference type="SMART" id="SM00249">
    <property type="entry name" value="PHD"/>
    <property type="match status" value="1"/>
</dbReference>
<feature type="region of interest" description="Disordered" evidence="6">
    <location>
        <begin position="278"/>
        <end position="305"/>
    </location>
</feature>
<feature type="domain" description="RING-type" evidence="7">
    <location>
        <begin position="1273"/>
        <end position="1319"/>
    </location>
</feature>
<dbReference type="Pfam" id="PF21324">
    <property type="entry name" value="SHPRH_helical-2nd"/>
    <property type="match status" value="1"/>
</dbReference>
<dbReference type="PANTHER" id="PTHR45865:SF1">
    <property type="entry name" value="E3 UBIQUITIN-PROTEIN LIGASE SHPRH"/>
    <property type="match status" value="1"/>
</dbReference>
<evidence type="ECO:0000256" key="5">
    <source>
        <dbReference type="PROSITE-ProRule" id="PRU00175"/>
    </source>
</evidence>
<dbReference type="InterPro" id="IPR027417">
    <property type="entry name" value="P-loop_NTPase"/>
</dbReference>
<dbReference type="GO" id="GO:0008270">
    <property type="term" value="F:zinc ion binding"/>
    <property type="evidence" value="ECO:0007669"/>
    <property type="project" value="UniProtKB-KW"/>
</dbReference>
<feature type="compositionally biased region" description="Polar residues" evidence="6">
    <location>
        <begin position="439"/>
        <end position="452"/>
    </location>
</feature>
<dbReference type="FunFam" id="3.40.50.10810:FF:000013">
    <property type="entry name" value="E3 ubiquitin-protein ligase SHPRH isoform X2"/>
    <property type="match status" value="1"/>
</dbReference>
<dbReference type="Pfam" id="PF00271">
    <property type="entry name" value="Helicase_C"/>
    <property type="match status" value="1"/>
</dbReference>
<dbReference type="CDD" id="cd18793">
    <property type="entry name" value="SF2_C_SNF"/>
    <property type="match status" value="1"/>
</dbReference>
<dbReference type="EMBL" id="VXIV02002463">
    <property type="protein sequence ID" value="KAF6025413.1"/>
    <property type="molecule type" value="Genomic_DNA"/>
</dbReference>
<evidence type="ECO:0000256" key="4">
    <source>
        <dbReference type="ARBA" id="ARBA00022833"/>
    </source>
</evidence>